<dbReference type="GO" id="GO:0008270">
    <property type="term" value="F:zinc ion binding"/>
    <property type="evidence" value="ECO:0007669"/>
    <property type="project" value="UniProtKB-KW"/>
</dbReference>
<feature type="compositionally biased region" description="Basic and acidic residues" evidence="10">
    <location>
        <begin position="899"/>
        <end position="908"/>
    </location>
</feature>
<evidence type="ECO:0000313" key="13">
    <source>
        <dbReference type="Proteomes" id="UP000193719"/>
    </source>
</evidence>
<keyword evidence="4 9" id="KW-0863">Zinc-finger</keyword>
<dbReference type="FunFam" id="3.30.160.60:FF:000624">
    <property type="entry name" value="zinc finger protein 697"/>
    <property type="match status" value="1"/>
</dbReference>
<dbReference type="Gene3D" id="3.30.160.60">
    <property type="entry name" value="Classic Zinc Finger"/>
    <property type="match status" value="2"/>
</dbReference>
<name>A0A1Y1V654_9FUNG</name>
<evidence type="ECO:0000256" key="2">
    <source>
        <dbReference type="ARBA" id="ARBA00022723"/>
    </source>
</evidence>
<evidence type="ECO:0000256" key="4">
    <source>
        <dbReference type="ARBA" id="ARBA00022771"/>
    </source>
</evidence>
<dbReference type="GO" id="GO:0005737">
    <property type="term" value="C:cytoplasm"/>
    <property type="evidence" value="ECO:0007669"/>
    <property type="project" value="TreeGrafter"/>
</dbReference>
<evidence type="ECO:0000256" key="5">
    <source>
        <dbReference type="ARBA" id="ARBA00022833"/>
    </source>
</evidence>
<protein>
    <recommendedName>
        <fullName evidence="11">C2H2-type domain-containing protein</fullName>
    </recommendedName>
</protein>
<proteinExistence type="predicted"/>
<evidence type="ECO:0000259" key="11">
    <source>
        <dbReference type="PROSITE" id="PS50157"/>
    </source>
</evidence>
<feature type="compositionally biased region" description="Low complexity" evidence="10">
    <location>
        <begin position="887"/>
        <end position="897"/>
    </location>
</feature>
<keyword evidence="8" id="KW-0539">Nucleus</keyword>
<comment type="caution">
    <text evidence="12">The sequence shown here is derived from an EMBL/GenBank/DDBJ whole genome shotgun (WGS) entry which is preliminary data.</text>
</comment>
<dbReference type="EMBL" id="MCFH01000031">
    <property type="protein sequence ID" value="ORX47343.1"/>
    <property type="molecule type" value="Genomic_DNA"/>
</dbReference>
<dbReference type="PROSITE" id="PS50157">
    <property type="entry name" value="ZINC_FINGER_C2H2_2"/>
    <property type="match status" value="2"/>
</dbReference>
<evidence type="ECO:0000256" key="6">
    <source>
        <dbReference type="ARBA" id="ARBA00023015"/>
    </source>
</evidence>
<dbReference type="PANTHER" id="PTHR47428">
    <property type="entry name" value="REGULATORY PROTEIN MIG1-RELATED"/>
    <property type="match status" value="1"/>
</dbReference>
<dbReference type="OrthoDB" id="8922241at2759"/>
<dbReference type="PROSITE" id="PS00028">
    <property type="entry name" value="ZINC_FINGER_C2H2_1"/>
    <property type="match status" value="2"/>
</dbReference>
<accession>A0A1Y1V654</accession>
<evidence type="ECO:0000256" key="1">
    <source>
        <dbReference type="ARBA" id="ARBA00004123"/>
    </source>
</evidence>
<keyword evidence="3" id="KW-0677">Repeat</keyword>
<dbReference type="InterPro" id="IPR013087">
    <property type="entry name" value="Znf_C2H2_type"/>
</dbReference>
<keyword evidence="6" id="KW-0805">Transcription regulation</keyword>
<dbReference type="InterPro" id="IPR036236">
    <property type="entry name" value="Znf_C2H2_sf"/>
</dbReference>
<dbReference type="SMART" id="SM00355">
    <property type="entry name" value="ZnF_C2H2"/>
    <property type="match status" value="2"/>
</dbReference>
<keyword evidence="5" id="KW-0862">Zinc</keyword>
<keyword evidence="2" id="KW-0479">Metal-binding</keyword>
<dbReference type="SUPFAM" id="SSF57667">
    <property type="entry name" value="beta-beta-alpha zinc fingers"/>
    <property type="match status" value="1"/>
</dbReference>
<dbReference type="FunFam" id="3.30.160.60:FF:000340">
    <property type="entry name" value="zinc finger protein 473 isoform X1"/>
    <property type="match status" value="1"/>
</dbReference>
<dbReference type="GO" id="GO:0000978">
    <property type="term" value="F:RNA polymerase II cis-regulatory region sequence-specific DNA binding"/>
    <property type="evidence" value="ECO:0007669"/>
    <property type="project" value="TreeGrafter"/>
</dbReference>
<dbReference type="Proteomes" id="UP000193719">
    <property type="component" value="Unassembled WGS sequence"/>
</dbReference>
<evidence type="ECO:0000256" key="9">
    <source>
        <dbReference type="PROSITE-ProRule" id="PRU00042"/>
    </source>
</evidence>
<evidence type="ECO:0000256" key="3">
    <source>
        <dbReference type="ARBA" id="ARBA00022737"/>
    </source>
</evidence>
<keyword evidence="7" id="KW-0804">Transcription</keyword>
<feature type="region of interest" description="Disordered" evidence="10">
    <location>
        <begin position="84"/>
        <end position="110"/>
    </location>
</feature>
<evidence type="ECO:0000256" key="10">
    <source>
        <dbReference type="SAM" id="MobiDB-lite"/>
    </source>
</evidence>
<feature type="compositionally biased region" description="Basic residues" evidence="10">
    <location>
        <begin position="84"/>
        <end position="109"/>
    </location>
</feature>
<dbReference type="AlphaFoldDB" id="A0A1Y1V654"/>
<evidence type="ECO:0000313" key="12">
    <source>
        <dbReference type="EMBL" id="ORX47343.1"/>
    </source>
</evidence>
<dbReference type="GO" id="GO:0000433">
    <property type="term" value="P:carbon catabolite repression of transcription from RNA polymerase II promoter by glucose"/>
    <property type="evidence" value="ECO:0007669"/>
    <property type="project" value="TreeGrafter"/>
</dbReference>
<feature type="compositionally biased region" description="Low complexity" evidence="10">
    <location>
        <begin position="915"/>
        <end position="934"/>
    </location>
</feature>
<organism evidence="12 13">
    <name type="scientific">Piromyces finnis</name>
    <dbReference type="NCBI Taxonomy" id="1754191"/>
    <lineage>
        <taxon>Eukaryota</taxon>
        <taxon>Fungi</taxon>
        <taxon>Fungi incertae sedis</taxon>
        <taxon>Chytridiomycota</taxon>
        <taxon>Chytridiomycota incertae sedis</taxon>
        <taxon>Neocallimastigomycetes</taxon>
        <taxon>Neocallimastigales</taxon>
        <taxon>Neocallimastigaceae</taxon>
        <taxon>Piromyces</taxon>
    </lineage>
</organism>
<comment type="subcellular location">
    <subcellularLocation>
        <location evidence="1">Nucleus</location>
    </subcellularLocation>
</comment>
<gene>
    <name evidence="12" type="ORF">BCR36DRAFT_355984</name>
</gene>
<dbReference type="PANTHER" id="PTHR47428:SF1">
    <property type="entry name" value="REGULATORY PROTEIN MIG1-RELATED"/>
    <property type="match status" value="1"/>
</dbReference>
<evidence type="ECO:0000256" key="8">
    <source>
        <dbReference type="ARBA" id="ARBA00023242"/>
    </source>
</evidence>
<feature type="domain" description="C2H2-type" evidence="11">
    <location>
        <begin position="30"/>
        <end position="57"/>
    </location>
</feature>
<evidence type="ECO:0000256" key="7">
    <source>
        <dbReference type="ARBA" id="ARBA00023163"/>
    </source>
</evidence>
<feature type="region of interest" description="Disordered" evidence="10">
    <location>
        <begin position="569"/>
        <end position="595"/>
    </location>
</feature>
<dbReference type="InterPro" id="IPR051007">
    <property type="entry name" value="creA/MIG_C2H2-ZnF"/>
</dbReference>
<feature type="region of interest" description="Disordered" evidence="10">
    <location>
        <begin position="887"/>
        <end position="934"/>
    </location>
</feature>
<feature type="domain" description="C2H2-type" evidence="11">
    <location>
        <begin position="58"/>
        <end position="87"/>
    </location>
</feature>
<reference evidence="12 13" key="2">
    <citation type="submission" date="2016-08" db="EMBL/GenBank/DDBJ databases">
        <title>Pervasive Adenine N6-methylation of Active Genes in Fungi.</title>
        <authorList>
            <consortium name="DOE Joint Genome Institute"/>
            <person name="Mondo S.J."/>
            <person name="Dannebaum R.O."/>
            <person name="Kuo R.C."/>
            <person name="Labutti K."/>
            <person name="Haridas S."/>
            <person name="Kuo A."/>
            <person name="Salamov A."/>
            <person name="Ahrendt S.R."/>
            <person name="Lipzen A."/>
            <person name="Sullivan W."/>
            <person name="Andreopoulos W.B."/>
            <person name="Clum A."/>
            <person name="Lindquist E."/>
            <person name="Daum C."/>
            <person name="Ramamoorthy G.K."/>
            <person name="Gryganskyi A."/>
            <person name="Culley D."/>
            <person name="Magnuson J.K."/>
            <person name="James T.Y."/>
            <person name="O'Malley M.A."/>
            <person name="Stajich J.E."/>
            <person name="Spatafora J.W."/>
            <person name="Visel A."/>
            <person name="Grigoriev I.V."/>
        </authorList>
    </citation>
    <scope>NUCLEOTIDE SEQUENCE [LARGE SCALE GENOMIC DNA]</scope>
    <source>
        <strain evidence="13">finn</strain>
    </source>
</reference>
<dbReference type="GO" id="GO:0005634">
    <property type="term" value="C:nucleus"/>
    <property type="evidence" value="ECO:0007669"/>
    <property type="project" value="UniProtKB-SubCell"/>
</dbReference>
<sequence>MSSIPVLPAFPSLMFQQNESSKTQYVSKPFKCMTCLRSFRRMEHLNRHILTHTGERPFKCEVEGCGRCFSRQDTLLRHLKIHNKPNDKKKKKQVKKTQKKKTKNLVKRKLTSEVPETKIKKQKFDSIIISAEPDKTHNTTSSLSLTLLNSNNSNNSNNHNNNNNNNNSVNIKNNNIDLDNQSPCKETNKISLNNDKLKNNKNKYMKSIKSSTFMENKSILISSINDTVNFFDTNQSPSSMYNNFDKKPLIPDYSNMNTLYHEKMISNIKDEFQLNKNNDISNNAPNEYKNSNKALSNSSNINCYSFYNNPLIVDIHSTTSSPVNSISSLNKDKESSDHNNSMLLSSLSTLPSTSTSLLVDNSSTGSVLIPVSLPLNTNSSNINSNKFYSSITLPNDISNDISKEESFSKPLLMNKSTPNFKDILPSSSLLLTSVPDSHELEEKDSIDSINPLDDYYSTYSSFLSTSSSTDILDIPKIRIEKDKNNNNNIYQSMKIDMNLSSSSSQYSSLITDKITIKEKKTEVNSDAVDTIESSSYILPMDNDTNKINSNLDTSSYIPIKNVSSSIVKNDEHTDPQSSVSNSYLTPPLSPSLPTSTFVESQEQTYSGHKIYPCGFDIPCIDNCNCDECIANMPVSNILKVYTESIKEEDKNYNTSSSPTISNLNISMNAIDLNSSPKQSFSYGSLGEENNNNDIKKCEHCHYNSNDIHGCGYCHRHGYNDDEYQCYSNHDISNNKISEKKERLKQNHKQENSNNLIPCTVDKKMNYGEGDVIIEVGCSNFNCPKMDCPRRKFRPIASVCDGKICSACNTDELLNEEPCCDYNPLYHLIAAAEIASRKIDTESSIDYVNNSKIDPSNKKLKTSCCSYTDIENCHLALSSPPIINSSSFSSIKNHNNSSESKTKINEQHLNKKSKLSQVTTISSESSSNSDVSSESIENKNKSYLIENIDDDKHQSFKGIYIREDYNPNETSTTTIYGGINYSDMLAQRMKIEAEHKKKLKNIEEYEAFKSSLISSTSVVPSSSSSLNSNPLTASSPVSINSQILRNNKLSWIPAPIHSQLEPTINPILLKPNIYDNVNLSATSKSKEPSDPVDVDSCQVSILDKKQAIEQAIRCSQCPHSDRCYKRIRIEQLLN</sequence>
<reference evidence="12 13" key="1">
    <citation type="submission" date="2016-08" db="EMBL/GenBank/DDBJ databases">
        <title>Genomes of anaerobic fungi encode conserved fungal cellulosomes for biomass hydrolysis.</title>
        <authorList>
            <consortium name="DOE Joint Genome Institute"/>
            <person name="Haitjema C.H."/>
            <person name="Gilmore S.P."/>
            <person name="Henske J.K."/>
            <person name="Solomon K.V."/>
            <person name="De Groot R."/>
            <person name="Kuo A."/>
            <person name="Mondo S.J."/>
            <person name="Salamov A.A."/>
            <person name="Labutti K."/>
            <person name="Zhao Z."/>
            <person name="Chiniquy J."/>
            <person name="Barry K."/>
            <person name="Brewer H.M."/>
            <person name="Purvine S.O."/>
            <person name="Wright A.T."/>
            <person name="Boxma B."/>
            <person name="Van Alen T."/>
            <person name="Hackstein J.H."/>
            <person name="Baker S.E."/>
            <person name="Grigoriev I.V."/>
            <person name="O'Malley M.A."/>
        </authorList>
    </citation>
    <scope>NUCLEOTIDE SEQUENCE [LARGE SCALE GENOMIC DNA]</scope>
    <source>
        <strain evidence="13">finn</strain>
    </source>
</reference>
<feature type="region of interest" description="Disordered" evidence="10">
    <location>
        <begin position="145"/>
        <end position="174"/>
    </location>
</feature>
<keyword evidence="13" id="KW-1185">Reference proteome</keyword>
<dbReference type="STRING" id="1754191.A0A1Y1V654"/>